<gene>
    <name evidence="12" type="ORF">AOG27_11085</name>
</gene>
<feature type="active site" evidence="8">
    <location>
        <position position="48"/>
    </location>
</feature>
<keyword evidence="2 7" id="KW-0575">Peroxidase</keyword>
<feature type="binding site" description="axial binding residue" evidence="9">
    <location>
        <position position="314"/>
    </location>
    <ligand>
        <name>heme</name>
        <dbReference type="ChEBI" id="CHEBI:30413"/>
    </ligand>
    <ligandPart>
        <name>Fe</name>
        <dbReference type="ChEBI" id="CHEBI:18248"/>
    </ligandPart>
</feature>
<evidence type="ECO:0000256" key="3">
    <source>
        <dbReference type="ARBA" id="ARBA00022617"/>
    </source>
</evidence>
<dbReference type="PANTHER" id="PTHR11465">
    <property type="entry name" value="CATALASE"/>
    <property type="match status" value="1"/>
</dbReference>
<dbReference type="GO" id="GO:0042542">
    <property type="term" value="P:response to hydrogen peroxide"/>
    <property type="evidence" value="ECO:0007669"/>
    <property type="project" value="TreeGrafter"/>
</dbReference>
<dbReference type="Gene3D" id="2.40.180.10">
    <property type="entry name" value="Catalase core domain"/>
    <property type="match status" value="1"/>
</dbReference>
<organism evidence="12 13">
    <name type="scientific">Pseudoalteromonas lipolytica</name>
    <dbReference type="NCBI Taxonomy" id="570156"/>
    <lineage>
        <taxon>Bacteria</taxon>
        <taxon>Pseudomonadati</taxon>
        <taxon>Pseudomonadota</taxon>
        <taxon>Gammaproteobacteria</taxon>
        <taxon>Alteromonadales</taxon>
        <taxon>Pseudoalteromonadaceae</taxon>
        <taxon>Pseudoalteromonas</taxon>
    </lineage>
</organism>
<keyword evidence="6 7" id="KW-0408">Iron</keyword>
<feature type="domain" description="Catalase core" evidence="11">
    <location>
        <begin position="4"/>
        <end position="325"/>
    </location>
</feature>
<dbReference type="InterPro" id="IPR024168">
    <property type="entry name" value="Catalase_SrpA-type_pred"/>
</dbReference>
<dbReference type="InterPro" id="IPR011614">
    <property type="entry name" value="Catalase_core"/>
</dbReference>
<feature type="chain" id="PRO_5006138192" description="Catalase-related peroxidase" evidence="10">
    <location>
        <begin position="22"/>
        <end position="325"/>
    </location>
</feature>
<evidence type="ECO:0000256" key="9">
    <source>
        <dbReference type="PIRSR" id="PIRSR000296-2"/>
    </source>
</evidence>
<dbReference type="AlphaFoldDB" id="A0A0P7E136"/>
<comment type="cofactor">
    <cofactor evidence="7">
        <name>heme</name>
        <dbReference type="ChEBI" id="CHEBI:30413"/>
    </cofactor>
</comment>
<dbReference type="SMART" id="SM01060">
    <property type="entry name" value="Catalase"/>
    <property type="match status" value="1"/>
</dbReference>
<keyword evidence="5 7" id="KW-0560">Oxidoreductase</keyword>
<dbReference type="EMBL" id="LJTC01000006">
    <property type="protein sequence ID" value="KPM83622.1"/>
    <property type="molecule type" value="Genomic_DNA"/>
</dbReference>
<dbReference type="OrthoDB" id="255727at2"/>
<evidence type="ECO:0000256" key="8">
    <source>
        <dbReference type="PIRSR" id="PIRSR000296-1"/>
    </source>
</evidence>
<dbReference type="InterPro" id="IPR018028">
    <property type="entry name" value="Catalase"/>
</dbReference>
<feature type="signal peptide" evidence="10">
    <location>
        <begin position="1"/>
        <end position="21"/>
    </location>
</feature>
<sequence length="325" mass="35721">MLKITSFVCAMCLVIPTASFAEQSVNGQDFINLFEKLSGKQPGIRKGHAKGVCAVGTFTPNQAAKQYSISPLFNAPSKANIRFSMGGGNPHADETSRSPRGVGVQFVLENGDVHNIAGLSTPVFAGKSPEAFFGLLSTLVPDEKTGQIDYAKVKAYREQNPSTLGQFNWLQSHNPPASYVSSRYFGVHTFYMVDEKGAKHAFRWTMVPEEPEQVLTEEQMKTFPKSFLAKRLEEDLAKGKVHYRFQAQLAKPGDALTDPSVQWPAERKTINLGKLTIESTGESGCDLTNYDPNLLSKGFKPSDDKVLKLRSTAYAISFAKRLTGQ</sequence>
<evidence type="ECO:0000256" key="6">
    <source>
        <dbReference type="ARBA" id="ARBA00023004"/>
    </source>
</evidence>
<dbReference type="PATRIC" id="fig|570156.3.peg.3303"/>
<evidence type="ECO:0000256" key="4">
    <source>
        <dbReference type="ARBA" id="ARBA00022723"/>
    </source>
</evidence>
<evidence type="ECO:0000259" key="11">
    <source>
        <dbReference type="SMART" id="SM01060"/>
    </source>
</evidence>
<reference evidence="12 13" key="1">
    <citation type="submission" date="2015-09" db="EMBL/GenBank/DDBJ databases">
        <title>Draft Genome Sequence of Pseudoalteromonas lipolytica UCD-48B.</title>
        <authorList>
            <person name="Krusor M."/>
            <person name="Coil D.A."/>
            <person name="Lang J.M."/>
            <person name="Eisen J.A."/>
            <person name="Alexiev A."/>
        </authorList>
    </citation>
    <scope>NUCLEOTIDE SEQUENCE [LARGE SCALE GENOMIC DNA]</scope>
    <source>
        <strain evidence="12 13">UCD-48B</strain>
    </source>
</reference>
<keyword evidence="3 7" id="KW-0349">Heme</keyword>
<evidence type="ECO:0000313" key="12">
    <source>
        <dbReference type="EMBL" id="KPM83622.1"/>
    </source>
</evidence>
<dbReference type="CDD" id="cd08153">
    <property type="entry name" value="srpA_like"/>
    <property type="match status" value="1"/>
</dbReference>
<name>A0A0P7E136_9GAMM</name>
<proteinExistence type="inferred from homology"/>
<dbReference type="GO" id="GO:0004096">
    <property type="term" value="F:catalase activity"/>
    <property type="evidence" value="ECO:0007669"/>
    <property type="project" value="InterPro"/>
</dbReference>
<comment type="similarity">
    <text evidence="1 7">Belongs to the catalase family.</text>
</comment>
<dbReference type="PANTHER" id="PTHR11465:SF9">
    <property type="entry name" value="CATALASE"/>
    <property type="match status" value="1"/>
</dbReference>
<dbReference type="STRING" id="570156.AOG27_11085"/>
<dbReference type="EC" id="1.11.1.-" evidence="7"/>
<dbReference type="SUPFAM" id="SSF56634">
    <property type="entry name" value="Heme-dependent catalase-like"/>
    <property type="match status" value="1"/>
</dbReference>
<keyword evidence="4 7" id="KW-0479">Metal-binding</keyword>
<dbReference type="PROSITE" id="PS51402">
    <property type="entry name" value="CATALASE_3"/>
    <property type="match status" value="1"/>
</dbReference>
<evidence type="ECO:0000256" key="2">
    <source>
        <dbReference type="ARBA" id="ARBA00022559"/>
    </source>
</evidence>
<comment type="function">
    <text evidence="7">Has an organic peroxide-dependent peroxidase activity.</text>
</comment>
<dbReference type="InterPro" id="IPR020835">
    <property type="entry name" value="Catalase_sf"/>
</dbReference>
<evidence type="ECO:0000256" key="10">
    <source>
        <dbReference type="SAM" id="SignalP"/>
    </source>
</evidence>
<evidence type="ECO:0000256" key="5">
    <source>
        <dbReference type="ARBA" id="ARBA00023002"/>
    </source>
</evidence>
<dbReference type="GO" id="GO:0020037">
    <property type="term" value="F:heme binding"/>
    <property type="evidence" value="ECO:0007669"/>
    <property type="project" value="InterPro"/>
</dbReference>
<dbReference type="Pfam" id="PF00199">
    <property type="entry name" value="Catalase"/>
    <property type="match status" value="1"/>
</dbReference>
<evidence type="ECO:0000256" key="7">
    <source>
        <dbReference type="PIRNR" id="PIRNR000296"/>
    </source>
</evidence>
<dbReference type="GO" id="GO:0042744">
    <property type="term" value="P:hydrogen peroxide catabolic process"/>
    <property type="evidence" value="ECO:0007669"/>
    <property type="project" value="TreeGrafter"/>
</dbReference>
<dbReference type="RefSeq" id="WP_054553077.1">
    <property type="nucleotide sequence ID" value="NZ_LJTC01000006.1"/>
</dbReference>
<evidence type="ECO:0000313" key="13">
    <source>
        <dbReference type="Proteomes" id="UP000050378"/>
    </source>
</evidence>
<evidence type="ECO:0000256" key="1">
    <source>
        <dbReference type="ARBA" id="ARBA00005329"/>
    </source>
</evidence>
<keyword evidence="10" id="KW-0732">Signal</keyword>
<dbReference type="GO" id="GO:0005737">
    <property type="term" value="C:cytoplasm"/>
    <property type="evidence" value="ECO:0007669"/>
    <property type="project" value="TreeGrafter"/>
</dbReference>
<dbReference type="Gene3D" id="1.20.1280.120">
    <property type="match status" value="1"/>
</dbReference>
<dbReference type="Proteomes" id="UP000050378">
    <property type="component" value="Unassembled WGS sequence"/>
</dbReference>
<comment type="caution">
    <text evidence="12">The sequence shown here is derived from an EMBL/GenBank/DDBJ whole genome shotgun (WGS) entry which is preliminary data.</text>
</comment>
<dbReference type="GO" id="GO:0046872">
    <property type="term" value="F:metal ion binding"/>
    <property type="evidence" value="ECO:0007669"/>
    <property type="project" value="UniProtKB-KW"/>
</dbReference>
<dbReference type="PIRSF" id="PIRSF000296">
    <property type="entry name" value="SrpA"/>
    <property type="match status" value="1"/>
</dbReference>
<accession>A0A0P7E136</accession>
<protein>
    <recommendedName>
        <fullName evidence="7">Catalase-related peroxidase</fullName>
        <ecNumber evidence="7">1.11.1.-</ecNumber>
    </recommendedName>
</protein>